<dbReference type="PANTHER" id="PTHR30290">
    <property type="entry name" value="PERIPLASMIC BINDING COMPONENT OF ABC TRANSPORTER"/>
    <property type="match status" value="1"/>
</dbReference>
<dbReference type="InterPro" id="IPR039424">
    <property type="entry name" value="SBP_5"/>
</dbReference>
<accession>A0ABQ4R3T9</accession>
<dbReference type="CDD" id="cd08512">
    <property type="entry name" value="PBP2_NikA_DppA_OppA_like_7"/>
    <property type="match status" value="1"/>
</dbReference>
<dbReference type="Pfam" id="PF00496">
    <property type="entry name" value="SBP_bac_5"/>
    <property type="match status" value="1"/>
</dbReference>
<dbReference type="Proteomes" id="UP001055167">
    <property type="component" value="Unassembled WGS sequence"/>
</dbReference>
<dbReference type="EMBL" id="BPQH01000017">
    <property type="protein sequence ID" value="GJD52124.1"/>
    <property type="molecule type" value="Genomic_DNA"/>
</dbReference>
<sequence>MARAPAGGRGRGPPSPSPLECDLLDLRRDHTQEGIGVTKTSIQARGLAAAALLAASLGTVGAARAQSRAETLRYVTGAAVNTLDPTMPGTTREAFAISLSTYDRLVTFGRKKLGDSFVFDLDSVRGELAERYEVSPDGLTLTFVLRPDAKFQDGTPVTAEDVKWSLDRAVSAKSLAAPQLLTGSLTSPDQFKVVDPRTFQVTLPKPDRLALPNLATVYAIIINARAAKAHATPEDPWAQGWLKDHAVGSGAYSVDVFKPGEQVVLRRSEAWTGAAPDKPAGFKRIIAQTIPDPATRANLVEKGDADIVIDLQANDAQALKERGKLKVIATPQFNALTLISFNTRLPPFDKLEVRQAVASALPYDAMFKAALFGRGKPLFGATWGEGDPKPVFPVPQPVTLDLDKARTLLAAAGLPDGFSTTFSFNLGQAATAEPMAALIRESLEKIGVKVEIQKLPDAQMSTQISEKKLPFFTEGIVAWLPSPDYFYRNFYTGNQRWNYSSVDDPVINELANKARFERDAAKYDEDARALNLRHLALMPQIPIWQPNQDAVMAPSVEGYTYQFHRQVDYRDLSRK</sequence>
<evidence type="ECO:0000259" key="5">
    <source>
        <dbReference type="Pfam" id="PF00496"/>
    </source>
</evidence>
<evidence type="ECO:0000256" key="2">
    <source>
        <dbReference type="ARBA" id="ARBA00005695"/>
    </source>
</evidence>
<comment type="similarity">
    <text evidence="2">Belongs to the bacterial solute-binding protein 5 family.</text>
</comment>
<dbReference type="SUPFAM" id="SSF53850">
    <property type="entry name" value="Periplasmic binding protein-like II"/>
    <property type="match status" value="1"/>
</dbReference>
<dbReference type="Gene3D" id="3.40.190.10">
    <property type="entry name" value="Periplasmic binding protein-like II"/>
    <property type="match status" value="1"/>
</dbReference>
<reference evidence="6" key="2">
    <citation type="submission" date="2021-08" db="EMBL/GenBank/DDBJ databases">
        <authorList>
            <person name="Tani A."/>
            <person name="Ola A."/>
            <person name="Ogura Y."/>
            <person name="Katsura K."/>
            <person name="Hayashi T."/>
        </authorList>
    </citation>
    <scope>NUCLEOTIDE SEQUENCE</scope>
    <source>
        <strain evidence="6">KCTC 52305</strain>
    </source>
</reference>
<organism evidence="6 7">
    <name type="scientific">Methylobacterium crusticola</name>
    <dbReference type="NCBI Taxonomy" id="1697972"/>
    <lineage>
        <taxon>Bacteria</taxon>
        <taxon>Pseudomonadati</taxon>
        <taxon>Pseudomonadota</taxon>
        <taxon>Alphaproteobacteria</taxon>
        <taxon>Hyphomicrobiales</taxon>
        <taxon>Methylobacteriaceae</taxon>
        <taxon>Methylobacterium</taxon>
    </lineage>
</organism>
<comment type="subcellular location">
    <subcellularLocation>
        <location evidence="1">Periplasm</location>
    </subcellularLocation>
</comment>
<evidence type="ECO:0000256" key="4">
    <source>
        <dbReference type="ARBA" id="ARBA00022729"/>
    </source>
</evidence>
<proteinExistence type="inferred from homology"/>
<protein>
    <submittedName>
        <fullName evidence="6">D,D-dipeptide-binding periplasmic protein DdpA</fullName>
    </submittedName>
</protein>
<evidence type="ECO:0000256" key="3">
    <source>
        <dbReference type="ARBA" id="ARBA00022448"/>
    </source>
</evidence>
<keyword evidence="3" id="KW-0813">Transport</keyword>
<dbReference type="Gene3D" id="3.90.76.10">
    <property type="entry name" value="Dipeptide-binding Protein, Domain 1"/>
    <property type="match status" value="1"/>
</dbReference>
<evidence type="ECO:0000313" key="7">
    <source>
        <dbReference type="Proteomes" id="UP001055167"/>
    </source>
</evidence>
<dbReference type="PANTHER" id="PTHR30290:SF10">
    <property type="entry name" value="PERIPLASMIC OLIGOPEPTIDE-BINDING PROTEIN-RELATED"/>
    <property type="match status" value="1"/>
</dbReference>
<keyword evidence="7" id="KW-1185">Reference proteome</keyword>
<comment type="caution">
    <text evidence="6">The sequence shown here is derived from an EMBL/GenBank/DDBJ whole genome shotgun (WGS) entry which is preliminary data.</text>
</comment>
<dbReference type="Gene3D" id="3.10.105.10">
    <property type="entry name" value="Dipeptide-binding Protein, Domain 3"/>
    <property type="match status" value="1"/>
</dbReference>
<feature type="domain" description="Solute-binding protein family 5" evidence="5">
    <location>
        <begin position="124"/>
        <end position="495"/>
    </location>
</feature>
<reference evidence="6" key="1">
    <citation type="journal article" date="2021" name="Front. Microbiol.">
        <title>Comprehensive Comparative Genomics and Phenotyping of Methylobacterium Species.</title>
        <authorList>
            <person name="Alessa O."/>
            <person name="Ogura Y."/>
            <person name="Fujitani Y."/>
            <person name="Takami H."/>
            <person name="Hayashi T."/>
            <person name="Sahin N."/>
            <person name="Tani A."/>
        </authorList>
    </citation>
    <scope>NUCLEOTIDE SEQUENCE</scope>
    <source>
        <strain evidence="6">KCTC 52305</strain>
    </source>
</reference>
<evidence type="ECO:0000256" key="1">
    <source>
        <dbReference type="ARBA" id="ARBA00004418"/>
    </source>
</evidence>
<gene>
    <name evidence="6" type="primary">ddpA_3</name>
    <name evidence="6" type="ORF">OPKNFCMD_4886</name>
</gene>
<keyword evidence="4" id="KW-0732">Signal</keyword>
<dbReference type="PIRSF" id="PIRSF002741">
    <property type="entry name" value="MppA"/>
    <property type="match status" value="1"/>
</dbReference>
<name>A0ABQ4R3T9_9HYPH</name>
<evidence type="ECO:0000313" key="6">
    <source>
        <dbReference type="EMBL" id="GJD52124.1"/>
    </source>
</evidence>
<dbReference type="InterPro" id="IPR000914">
    <property type="entry name" value="SBP_5_dom"/>
</dbReference>
<dbReference type="InterPro" id="IPR030678">
    <property type="entry name" value="Peptide/Ni-bd"/>
</dbReference>